<organism evidence="7 8">
    <name type="scientific">Intestinibaculum porci</name>
    <dbReference type="NCBI Taxonomy" id="2487118"/>
    <lineage>
        <taxon>Bacteria</taxon>
        <taxon>Bacillati</taxon>
        <taxon>Bacillota</taxon>
        <taxon>Erysipelotrichia</taxon>
        <taxon>Erysipelotrichales</taxon>
        <taxon>Erysipelotrichaceae</taxon>
        <taxon>Intestinibaculum</taxon>
    </lineage>
</organism>
<dbReference type="GO" id="GO:0008360">
    <property type="term" value="P:regulation of cell shape"/>
    <property type="evidence" value="ECO:0007669"/>
    <property type="project" value="UniProtKB-KW"/>
</dbReference>
<dbReference type="EMBL" id="AP019309">
    <property type="protein sequence ID" value="BBH26682.1"/>
    <property type="molecule type" value="Genomic_DNA"/>
</dbReference>
<dbReference type="PANTHER" id="PTHR34138:SF1">
    <property type="entry name" value="CELL SHAPE-DETERMINING PROTEIN MREC"/>
    <property type="match status" value="1"/>
</dbReference>
<dbReference type="InterPro" id="IPR055342">
    <property type="entry name" value="MreC_beta-barrel_core"/>
</dbReference>
<gene>
    <name evidence="7" type="primary">mreC</name>
    <name evidence="7" type="ORF">SG0102_16160</name>
</gene>
<dbReference type="AlphaFoldDB" id="A0A3G9J844"/>
<evidence type="ECO:0000313" key="8">
    <source>
        <dbReference type="Proteomes" id="UP000268059"/>
    </source>
</evidence>
<name>A0A3G9J844_9FIRM</name>
<dbReference type="Pfam" id="PF04085">
    <property type="entry name" value="MreC"/>
    <property type="match status" value="1"/>
</dbReference>
<dbReference type="InterPro" id="IPR007221">
    <property type="entry name" value="MreC"/>
</dbReference>
<dbReference type="PIRSF" id="PIRSF038471">
    <property type="entry name" value="MreC"/>
    <property type="match status" value="1"/>
</dbReference>
<dbReference type="FunCoup" id="A0A3G9J844">
    <property type="interactions" value="248"/>
</dbReference>
<dbReference type="RefSeq" id="WP_125120792.1">
    <property type="nucleotide sequence ID" value="NZ_JAQYAJ010000074.1"/>
</dbReference>
<dbReference type="GO" id="GO:0005886">
    <property type="term" value="C:plasma membrane"/>
    <property type="evidence" value="ECO:0007669"/>
    <property type="project" value="TreeGrafter"/>
</dbReference>
<comment type="function">
    <text evidence="5">Involved in formation and maintenance of cell shape.</text>
</comment>
<keyword evidence="8" id="KW-1185">Reference proteome</keyword>
<accession>A0A3G9J844</accession>
<sequence>MFWITIVLVAASVISLLTSTNNIPGSGIVRDTVANVEYYVIKAPLNYVRGVLGEYNELKEVYRENKRLKRSLDNYARELALNNVLADELQEMRSITKIKSLPTDYKVKYTTVIKRDSENWDNKVIIDIGSGSNVKKGMAVITSKGMIGIVSSVNRVSSTVTLLTSEDRSVQLPVMIKSNGKYYYGLLNDYNVESQTYKVQMLSTVNKLKVGSSVTTSGLGGKGKTPKGILVGTVKGLSNNASATGKTVTVKPSVDFDDLSYVAVVQRSNA</sequence>
<evidence type="ECO:0000259" key="6">
    <source>
        <dbReference type="Pfam" id="PF04085"/>
    </source>
</evidence>
<dbReference type="Gene3D" id="2.40.10.350">
    <property type="entry name" value="Rod shape-determining protein MreC, domain 2"/>
    <property type="match status" value="1"/>
</dbReference>
<keyword evidence="3 5" id="KW-0133">Cell shape</keyword>
<dbReference type="InParanoid" id="A0A3G9J844"/>
<feature type="domain" description="Rod shape-determining protein MreC beta-barrel core" evidence="6">
    <location>
        <begin position="112"/>
        <end position="266"/>
    </location>
</feature>
<dbReference type="NCBIfam" id="TIGR00219">
    <property type="entry name" value="mreC"/>
    <property type="match status" value="1"/>
</dbReference>
<protein>
    <recommendedName>
        <fullName evidence="2 5">Cell shape-determining protein MreC</fullName>
    </recommendedName>
    <alternativeName>
        <fullName evidence="4 5">Cell shape protein MreC</fullName>
    </alternativeName>
</protein>
<dbReference type="Gene3D" id="2.40.10.340">
    <property type="entry name" value="Rod shape-determining protein MreC, domain 1"/>
    <property type="match status" value="1"/>
</dbReference>
<evidence type="ECO:0000256" key="3">
    <source>
        <dbReference type="ARBA" id="ARBA00022960"/>
    </source>
</evidence>
<evidence type="ECO:0000256" key="1">
    <source>
        <dbReference type="ARBA" id="ARBA00009369"/>
    </source>
</evidence>
<evidence type="ECO:0000256" key="5">
    <source>
        <dbReference type="PIRNR" id="PIRNR038471"/>
    </source>
</evidence>
<dbReference type="PANTHER" id="PTHR34138">
    <property type="entry name" value="CELL SHAPE-DETERMINING PROTEIN MREC"/>
    <property type="match status" value="1"/>
</dbReference>
<dbReference type="Proteomes" id="UP000268059">
    <property type="component" value="Chromosome"/>
</dbReference>
<proteinExistence type="inferred from homology"/>
<dbReference type="OrthoDB" id="9792313at2"/>
<evidence type="ECO:0000256" key="2">
    <source>
        <dbReference type="ARBA" id="ARBA00013855"/>
    </source>
</evidence>
<dbReference type="InterPro" id="IPR042177">
    <property type="entry name" value="Cell/Rod_1"/>
</dbReference>
<evidence type="ECO:0000256" key="4">
    <source>
        <dbReference type="ARBA" id="ARBA00032089"/>
    </source>
</evidence>
<reference evidence="7 8" key="1">
    <citation type="submission" date="2018-11" db="EMBL/GenBank/DDBJ databases">
        <title>Novel Erysipelotrichaceae bacterium isolated from small intestine of a swine.</title>
        <authorList>
            <person name="Kim J.S."/>
            <person name="Choe H."/>
            <person name="Lee Y.R."/>
            <person name="Kim K.M."/>
            <person name="Park D.S."/>
        </authorList>
    </citation>
    <scope>NUCLEOTIDE SEQUENCE [LARGE SCALE GENOMIC DNA]</scope>
    <source>
        <strain evidence="7 8">SG0102</strain>
    </source>
</reference>
<comment type="similarity">
    <text evidence="1 5">Belongs to the MreC family.</text>
</comment>
<evidence type="ECO:0000313" key="7">
    <source>
        <dbReference type="EMBL" id="BBH26682.1"/>
    </source>
</evidence>
<dbReference type="InterPro" id="IPR042175">
    <property type="entry name" value="Cell/Rod_MreC_2"/>
</dbReference>
<dbReference type="KEGG" id="ebm:SG0102_16160"/>